<dbReference type="InterPro" id="IPR031352">
    <property type="entry name" value="SesA"/>
</dbReference>
<evidence type="ECO:0008006" key="9">
    <source>
        <dbReference type="Google" id="ProtNLM"/>
    </source>
</evidence>
<evidence type="ECO:0000259" key="4">
    <source>
        <dbReference type="Pfam" id="PF17107"/>
    </source>
</evidence>
<keyword evidence="1" id="KW-0677">Repeat</keyword>
<dbReference type="SUPFAM" id="SSF52540">
    <property type="entry name" value="P-loop containing nucleoside triphosphate hydrolases"/>
    <property type="match status" value="1"/>
</dbReference>
<evidence type="ECO:0000256" key="2">
    <source>
        <dbReference type="SAM" id="Coils"/>
    </source>
</evidence>
<feature type="domain" description="Nephrocystin 3-like N-terminal" evidence="5">
    <location>
        <begin position="236"/>
        <end position="410"/>
    </location>
</feature>
<proteinExistence type="predicted"/>
<evidence type="ECO:0000313" key="8">
    <source>
        <dbReference type="Proteomes" id="UP001610432"/>
    </source>
</evidence>
<feature type="domain" description="NACHT-NTPase and P-loop NTPases N-terminal" evidence="4">
    <location>
        <begin position="12"/>
        <end position="121"/>
    </location>
</feature>
<dbReference type="Pfam" id="PF25053">
    <property type="entry name" value="DUF7791"/>
    <property type="match status" value="1"/>
</dbReference>
<feature type="domain" description="DUF7791" evidence="6">
    <location>
        <begin position="518"/>
        <end position="656"/>
    </location>
</feature>
<accession>A0ABR4M7K6</accession>
<gene>
    <name evidence="7" type="ORF">BJX67DRAFT_376398</name>
</gene>
<name>A0ABR4M7K6_9EURO</name>
<dbReference type="PANTHER" id="PTHR10039:SF5">
    <property type="entry name" value="NACHT DOMAIN-CONTAINING PROTEIN"/>
    <property type="match status" value="1"/>
</dbReference>
<dbReference type="Gene3D" id="3.40.50.300">
    <property type="entry name" value="P-loop containing nucleotide triphosphate hydrolases"/>
    <property type="match status" value="1"/>
</dbReference>
<evidence type="ECO:0000256" key="3">
    <source>
        <dbReference type="SAM" id="MobiDB-lite"/>
    </source>
</evidence>
<dbReference type="PANTHER" id="PTHR10039">
    <property type="entry name" value="AMELOGENIN"/>
    <property type="match status" value="1"/>
</dbReference>
<dbReference type="InterPro" id="IPR056884">
    <property type="entry name" value="NPHP3-like_N"/>
</dbReference>
<dbReference type="EMBL" id="JBFXLQ010000001">
    <property type="protein sequence ID" value="KAL2872593.1"/>
    <property type="molecule type" value="Genomic_DNA"/>
</dbReference>
<dbReference type="InterPro" id="IPR027417">
    <property type="entry name" value="P-loop_NTPase"/>
</dbReference>
<evidence type="ECO:0000259" key="5">
    <source>
        <dbReference type="Pfam" id="PF24883"/>
    </source>
</evidence>
<evidence type="ECO:0000256" key="1">
    <source>
        <dbReference type="ARBA" id="ARBA00022737"/>
    </source>
</evidence>
<reference evidence="7 8" key="1">
    <citation type="submission" date="2024-07" db="EMBL/GenBank/DDBJ databases">
        <title>Section-level genome sequencing and comparative genomics of Aspergillus sections Usti and Cavernicolus.</title>
        <authorList>
            <consortium name="Lawrence Berkeley National Laboratory"/>
            <person name="Nybo J.L."/>
            <person name="Vesth T.C."/>
            <person name="Theobald S."/>
            <person name="Frisvad J.C."/>
            <person name="Larsen T.O."/>
            <person name="Kjaerboelling I."/>
            <person name="Rothschild-Mancinelli K."/>
            <person name="Lyhne E.K."/>
            <person name="Kogle M.E."/>
            <person name="Barry K."/>
            <person name="Clum A."/>
            <person name="Na H."/>
            <person name="Ledsgaard L."/>
            <person name="Lin J."/>
            <person name="Lipzen A."/>
            <person name="Kuo A."/>
            <person name="Riley R."/>
            <person name="Mondo S."/>
            <person name="Labutti K."/>
            <person name="Haridas S."/>
            <person name="Pangalinan J."/>
            <person name="Salamov A.A."/>
            <person name="Simmons B.A."/>
            <person name="Magnuson J.K."/>
            <person name="Chen J."/>
            <person name="Drula E."/>
            <person name="Henrissat B."/>
            <person name="Wiebenga A."/>
            <person name="Lubbers R.J."/>
            <person name="Gomes A.C."/>
            <person name="Macurrencykelacurrency M.R."/>
            <person name="Stajich J."/>
            <person name="Grigoriev I.V."/>
            <person name="Mortensen U.H."/>
            <person name="De Vries R.P."/>
            <person name="Baker S.E."/>
            <person name="Andersen M.R."/>
        </authorList>
    </citation>
    <scope>NUCLEOTIDE SEQUENCE [LARGE SCALE GENOMIC DNA]</scope>
    <source>
        <strain evidence="7 8">CBS 449.75</strain>
    </source>
</reference>
<comment type="caution">
    <text evidence="7">The sequence shown here is derived from an EMBL/GenBank/DDBJ whole genome shotgun (WGS) entry which is preliminary data.</text>
</comment>
<feature type="region of interest" description="Disordered" evidence="3">
    <location>
        <begin position="885"/>
        <end position="911"/>
    </location>
</feature>
<organism evidence="7 8">
    <name type="scientific">Aspergillus lucknowensis</name>
    <dbReference type="NCBI Taxonomy" id="176173"/>
    <lineage>
        <taxon>Eukaryota</taxon>
        <taxon>Fungi</taxon>
        <taxon>Dikarya</taxon>
        <taxon>Ascomycota</taxon>
        <taxon>Pezizomycotina</taxon>
        <taxon>Eurotiomycetes</taxon>
        <taxon>Eurotiomycetidae</taxon>
        <taxon>Eurotiales</taxon>
        <taxon>Aspergillaceae</taxon>
        <taxon>Aspergillus</taxon>
        <taxon>Aspergillus subgen. Nidulantes</taxon>
    </lineage>
</organism>
<dbReference type="Proteomes" id="UP001610432">
    <property type="component" value="Unassembled WGS sequence"/>
</dbReference>
<evidence type="ECO:0000259" key="6">
    <source>
        <dbReference type="Pfam" id="PF25053"/>
    </source>
</evidence>
<dbReference type="RefSeq" id="XP_070891571.1">
    <property type="nucleotide sequence ID" value="XM_071031865.1"/>
</dbReference>
<keyword evidence="8" id="KW-1185">Reference proteome</keyword>
<sequence>MAELASLGLACSIIQLVDFGSKLFSKARKIANSPHSVGDQENELVTIAKDLKALVHNLEQDPARDSTLNELRRACCGVADELIRIIEDLKARHPEPGGRWASFKQAVSLVRKEKEIQDLEMRLQKLQAQISTHLITTLSSQQSSTMVYINRLIERTTRLEMNTANTINTLRLEILDALKRRPEDDSSLPLTTVGDKLADLSRSGSSLEKQQKILQSLTFDAIDWRYSNIKKEHEETFQWIFEDPETEFMEWLKSRNGIYWIEGKAGSGKSTLMKYLVNIDRTRVALEEWAGDRQLSMASYFFWAAGTPLQRSQEGLLRTILFQVLRKYPGLISVVCPDRWDAQGGSYPDSWQYGELKRTLDAVAKETLLHTCFCFFVDGMDEFPGDQRALVQLMKDVAVSPSIKLCISSRPWNVFINAFEGRVPQLKLETLTKGDIQKYVEDKLNSALLSGGHDPEEQRQIVIQIASRARGVCLWVYLVVDSLLRGLEEGDDIRDMRRRLDSLPDDLEEFFKRILSNVDKVYREQTAKIFLVMIEAGRPLPALAFYFLEQEEIDKEYALNARLAEMSAEDIDQISENMKKRINARCRDLLETKKDQYQVLFKRYQVDFLHRTVRDFFLETTAIDDILKPQMRASFEPCLSLCRMILALSKTLPPGEMKLNLEIGRQMMEYALKFETKHIRENRPHHEMVNEFNLLDELQRVWKKQSYELLHPGWIGRAVDLRDSIRHISDRNFIGFSVEGGLLLYLRGRLDREPKLLNGTSGPLYLLYAYHGVVAGRSAPNAQGQRHGGIEILQFLLEQKDLHANVPVGSETAWILCVKAAQRACSSTVHAQQEYICDVLKLFLRNGADPNVRWSDFGDSRPAINKIQNLFPAHADEFENAVNTKRKSAHHDVLPAPDPRPLEPRKKSPMRAWIHRLRSKD</sequence>
<dbReference type="GeneID" id="98146937"/>
<dbReference type="Pfam" id="PF17107">
    <property type="entry name" value="SesA"/>
    <property type="match status" value="1"/>
</dbReference>
<protein>
    <recommendedName>
        <fullName evidence="9">NACHT domain-containing protein</fullName>
    </recommendedName>
</protein>
<dbReference type="Pfam" id="PF24883">
    <property type="entry name" value="NPHP3_N"/>
    <property type="match status" value="1"/>
</dbReference>
<keyword evidence="2" id="KW-0175">Coiled coil</keyword>
<feature type="coiled-coil region" evidence="2">
    <location>
        <begin position="109"/>
        <end position="136"/>
    </location>
</feature>
<evidence type="ECO:0000313" key="7">
    <source>
        <dbReference type="EMBL" id="KAL2872593.1"/>
    </source>
</evidence>
<dbReference type="InterPro" id="IPR056693">
    <property type="entry name" value="DUF7791"/>
</dbReference>